<sequence>MGMKNYPLKFKAEAVALHASRPEATIRSVAADPGINPETLRSNTKYIGDITHLPILGRTSLKPSVQQERAGT</sequence>
<accession>A0A6N9VHD4</accession>
<dbReference type="EMBL" id="JAAGME010000851">
    <property type="protein sequence ID" value="NEB69451.1"/>
    <property type="molecule type" value="Genomic_DNA"/>
</dbReference>
<dbReference type="RefSeq" id="WP_350239821.1">
    <property type="nucleotide sequence ID" value="NZ_JBEJUE010000010.1"/>
</dbReference>
<dbReference type="AlphaFoldDB" id="A0A6N9VHD4"/>
<dbReference type="InterPro" id="IPR009057">
    <property type="entry name" value="Homeodomain-like_sf"/>
</dbReference>
<proteinExistence type="predicted"/>
<reference evidence="1 4" key="2">
    <citation type="submission" date="2024-01" db="EMBL/GenBank/DDBJ databases">
        <title>Metagenomic exploration of the rhizosphere soil microbial community and their significance in facilitating the development of wild simulated ginseng.</title>
        <authorList>
            <person name="Huang J."/>
        </authorList>
    </citation>
    <scope>NUCLEOTIDE SEQUENCE [LARGE SCALE GENOMIC DNA]</scope>
    <source>
        <strain evidence="1 4">WY141</strain>
    </source>
</reference>
<dbReference type="EMBL" id="JBEJUE010000010">
    <property type="protein sequence ID" value="MER0425322.1"/>
    <property type="molecule type" value="Genomic_DNA"/>
</dbReference>
<organism evidence="2 3">
    <name type="scientific">Streptomyces microflavus</name>
    <name type="common">Streptomyces lipmanii</name>
    <dbReference type="NCBI Taxonomy" id="1919"/>
    <lineage>
        <taxon>Bacteria</taxon>
        <taxon>Bacillati</taxon>
        <taxon>Actinomycetota</taxon>
        <taxon>Actinomycetes</taxon>
        <taxon>Kitasatosporales</taxon>
        <taxon>Streptomycetaceae</taxon>
        <taxon>Streptomyces</taxon>
    </lineage>
</organism>
<reference evidence="2 3" key="1">
    <citation type="submission" date="2020-01" db="EMBL/GenBank/DDBJ databases">
        <title>Insect and environment-associated Actinomycetes.</title>
        <authorList>
            <person name="Currrie C."/>
            <person name="Chevrette M."/>
            <person name="Carlson C."/>
            <person name="Stubbendieck R."/>
            <person name="Wendt-Pienkowski E."/>
        </authorList>
    </citation>
    <scope>NUCLEOTIDE SEQUENCE [LARGE SCALE GENOMIC DNA]</scope>
    <source>
        <strain evidence="2 3">SID14438</strain>
    </source>
</reference>
<dbReference type="SUPFAM" id="SSF46689">
    <property type="entry name" value="Homeodomain-like"/>
    <property type="match status" value="1"/>
</dbReference>
<dbReference type="Proteomes" id="UP001456562">
    <property type="component" value="Unassembled WGS sequence"/>
</dbReference>
<evidence type="ECO:0000313" key="3">
    <source>
        <dbReference type="Proteomes" id="UP000471648"/>
    </source>
</evidence>
<dbReference type="Proteomes" id="UP000471648">
    <property type="component" value="Unassembled WGS sequence"/>
</dbReference>
<evidence type="ECO:0000313" key="4">
    <source>
        <dbReference type="Proteomes" id="UP001456562"/>
    </source>
</evidence>
<evidence type="ECO:0000313" key="1">
    <source>
        <dbReference type="EMBL" id="MER0425322.1"/>
    </source>
</evidence>
<dbReference type="Gene3D" id="1.10.10.60">
    <property type="entry name" value="Homeodomain-like"/>
    <property type="match status" value="1"/>
</dbReference>
<protein>
    <submittedName>
        <fullName evidence="2">Transposase</fullName>
    </submittedName>
</protein>
<keyword evidence="4" id="KW-1185">Reference proteome</keyword>
<evidence type="ECO:0000313" key="2">
    <source>
        <dbReference type="EMBL" id="NEB69451.1"/>
    </source>
</evidence>
<name>A0A6N9VHD4_STRMI</name>
<comment type="caution">
    <text evidence="2">The sequence shown here is derived from an EMBL/GenBank/DDBJ whole genome shotgun (WGS) entry which is preliminary data.</text>
</comment>
<gene>
    <name evidence="1" type="ORF">ABR748_13975</name>
    <name evidence="2" type="ORF">G3I39_20695</name>
</gene>